<organism evidence="1">
    <name type="scientific">viral metagenome</name>
    <dbReference type="NCBI Taxonomy" id="1070528"/>
    <lineage>
        <taxon>unclassified sequences</taxon>
        <taxon>metagenomes</taxon>
        <taxon>organismal metagenomes</taxon>
    </lineage>
</organism>
<reference evidence="1" key="1">
    <citation type="submission" date="2020-03" db="EMBL/GenBank/DDBJ databases">
        <title>The deep terrestrial virosphere.</title>
        <authorList>
            <person name="Holmfeldt K."/>
            <person name="Nilsson E."/>
            <person name="Simone D."/>
            <person name="Lopez-Fernandez M."/>
            <person name="Wu X."/>
            <person name="de Brujin I."/>
            <person name="Lundin D."/>
            <person name="Andersson A."/>
            <person name="Bertilsson S."/>
            <person name="Dopson M."/>
        </authorList>
    </citation>
    <scope>NUCLEOTIDE SEQUENCE</scope>
    <source>
        <strain evidence="1">MM415B05366</strain>
    </source>
</reference>
<sequence>MSTKRKSLFEQAVLKSTEVTFGIPSSRVSPQKDNKIACKLRVDSPILYSPETETVLCINQESGVGTIYLDQKQGSVLAKELMRIFG</sequence>
<name>A0A6M3LPS5_9ZZZZ</name>
<protein>
    <submittedName>
        <fullName evidence="1">Uncharacterized protein</fullName>
    </submittedName>
</protein>
<accession>A0A6M3LPS5</accession>
<gene>
    <name evidence="1" type="ORF">MM415B05366_0005</name>
</gene>
<dbReference type="EMBL" id="MT143317">
    <property type="protein sequence ID" value="QJA95474.1"/>
    <property type="molecule type" value="Genomic_DNA"/>
</dbReference>
<proteinExistence type="predicted"/>
<evidence type="ECO:0000313" key="1">
    <source>
        <dbReference type="EMBL" id="QJA95474.1"/>
    </source>
</evidence>
<dbReference type="AlphaFoldDB" id="A0A6M3LPS5"/>